<dbReference type="GO" id="GO:0006086">
    <property type="term" value="P:pyruvate decarboxylation to acetyl-CoA"/>
    <property type="evidence" value="ECO:0007669"/>
    <property type="project" value="InterPro"/>
</dbReference>
<keyword evidence="4 8" id="KW-0450">Lipoyl</keyword>
<comment type="function">
    <text evidence="6">The pyruvate dehydrogenase complex catalyzes the overall conversion of pyruvate to acetyl-CoA and CO(2). It contains multiple copies of three enzymatic components: pyruvate dehydrogenase (E1), dihydrolipoamide acetyltransferase (E2) and lipoamide dehydrogenase (E3).</text>
</comment>
<sequence>MAHLIKLPSVAADADTGTLHQWLKQEGDTVAVGDALAEIETEKAIVEINAEHAGVLGRIVVQAGPASVPINTVIGVLLAPGEDAAAIDQALAESGAQAAKPAAATAGTAAAATAAAATPAASATPATPAAPDAAAEAPAPGARRFASPLARRLAAQWHVNLLDVQGTGPRGRIVRRDVEAARDRAPAPAAPQAHRAASRRVPHSGMRRAIARRLTESKQQVPHFTLTVDCRMDALLALRAQANQGGAVKLSVNDFIVRAAALALREVPEVNASWHDDAIELHAGADISVAVATDGGLVTPIVRDADVKPLSAVAAEIVELASRAKVNRLKPEEFTGGSLTVSNLGMYGIKQFAAIINPPQAAILAVGAAERRPVVDDNGDLKAATVMTVTLSADHRVVDGAVGARWLAALRALIENPVRILL</sequence>
<evidence type="ECO:0000256" key="4">
    <source>
        <dbReference type="ARBA" id="ARBA00022823"/>
    </source>
</evidence>
<feature type="region of interest" description="Disordered" evidence="9">
    <location>
        <begin position="183"/>
        <end position="205"/>
    </location>
</feature>
<dbReference type="EC" id="2.3.1.12" evidence="8"/>
<dbReference type="InterPro" id="IPR045257">
    <property type="entry name" value="E2/Pdx1"/>
</dbReference>
<dbReference type="PROSITE" id="PS00189">
    <property type="entry name" value="LIPOYL"/>
    <property type="match status" value="1"/>
</dbReference>
<dbReference type="SUPFAM" id="SSF47005">
    <property type="entry name" value="Peripheral subunit-binding domain of 2-oxo acid dehydrogenase complex"/>
    <property type="match status" value="1"/>
</dbReference>
<evidence type="ECO:0000313" key="12">
    <source>
        <dbReference type="EMBL" id="CAB3883554.1"/>
    </source>
</evidence>
<protein>
    <recommendedName>
        <fullName evidence="8">Acetyltransferase component of pyruvate dehydrogenase complex</fullName>
        <ecNumber evidence="8">2.3.1.12</ecNumber>
    </recommendedName>
</protein>
<dbReference type="GO" id="GO:0045254">
    <property type="term" value="C:pyruvate dehydrogenase complex"/>
    <property type="evidence" value="ECO:0007669"/>
    <property type="project" value="UniProtKB-UniRule"/>
</dbReference>
<evidence type="ECO:0000256" key="8">
    <source>
        <dbReference type="RuleBase" id="RU361137"/>
    </source>
</evidence>
<gene>
    <name evidence="12" type="primary">sucB_2</name>
    <name evidence="12" type="ORF">LMG26788_03411</name>
</gene>
<dbReference type="EMBL" id="CADIKZ010000009">
    <property type="protein sequence ID" value="CAB3883554.1"/>
    <property type="molecule type" value="Genomic_DNA"/>
</dbReference>
<feature type="compositionally biased region" description="Basic residues" evidence="9">
    <location>
        <begin position="196"/>
        <end position="205"/>
    </location>
</feature>
<name>A0A6S7D9E1_9BURK</name>
<dbReference type="FunFam" id="3.30.559.10:FF:000003">
    <property type="entry name" value="Acetyltransferase component of pyruvate dehydrogenase complex"/>
    <property type="match status" value="1"/>
</dbReference>
<dbReference type="Gene3D" id="4.10.320.10">
    <property type="entry name" value="E3-binding domain"/>
    <property type="match status" value="1"/>
</dbReference>
<evidence type="ECO:0000313" key="13">
    <source>
        <dbReference type="Proteomes" id="UP000494203"/>
    </source>
</evidence>
<keyword evidence="3 8" id="KW-0808">Transferase</keyword>
<dbReference type="InterPro" id="IPR001078">
    <property type="entry name" value="2-oxoacid_DH_actylTfrase"/>
</dbReference>
<comment type="catalytic activity">
    <reaction evidence="7 8">
        <text>N(6)-[(R)-dihydrolipoyl]-L-lysyl-[protein] + acetyl-CoA = N(6)-[(R)-S(8)-acetyldihydrolipoyl]-L-lysyl-[protein] + CoA</text>
        <dbReference type="Rhea" id="RHEA:17017"/>
        <dbReference type="Rhea" id="RHEA-COMP:10475"/>
        <dbReference type="Rhea" id="RHEA-COMP:10478"/>
        <dbReference type="ChEBI" id="CHEBI:57287"/>
        <dbReference type="ChEBI" id="CHEBI:57288"/>
        <dbReference type="ChEBI" id="CHEBI:83100"/>
        <dbReference type="ChEBI" id="CHEBI:83111"/>
        <dbReference type="EC" id="2.3.1.12"/>
    </reaction>
</comment>
<proteinExistence type="inferred from homology"/>
<evidence type="ECO:0000256" key="9">
    <source>
        <dbReference type="SAM" id="MobiDB-lite"/>
    </source>
</evidence>
<dbReference type="SUPFAM" id="SSF52777">
    <property type="entry name" value="CoA-dependent acyltransferases"/>
    <property type="match status" value="1"/>
</dbReference>
<dbReference type="RefSeq" id="WP_175141242.1">
    <property type="nucleotide sequence ID" value="NZ_CADIKZ010000009.1"/>
</dbReference>
<dbReference type="PANTHER" id="PTHR23151">
    <property type="entry name" value="DIHYDROLIPOAMIDE ACETYL/SUCCINYL-TRANSFERASE-RELATED"/>
    <property type="match status" value="1"/>
</dbReference>
<feature type="domain" description="Peripheral subunit-binding (PSBD)" evidence="11">
    <location>
        <begin position="145"/>
        <end position="182"/>
    </location>
</feature>
<evidence type="ECO:0000256" key="5">
    <source>
        <dbReference type="ARBA" id="ARBA00023315"/>
    </source>
</evidence>
<dbReference type="InterPro" id="IPR000089">
    <property type="entry name" value="Biotin_lipoyl"/>
</dbReference>
<keyword evidence="5 8" id="KW-0012">Acyltransferase</keyword>
<comment type="similarity">
    <text evidence="1 8">Belongs to the 2-oxoacid dehydrogenase family.</text>
</comment>
<dbReference type="Pfam" id="PF00364">
    <property type="entry name" value="Biotin_lipoyl"/>
    <property type="match status" value="1"/>
</dbReference>
<feature type="compositionally biased region" description="Low complexity" evidence="9">
    <location>
        <begin position="186"/>
        <end position="195"/>
    </location>
</feature>
<keyword evidence="13" id="KW-1185">Reference proteome</keyword>
<dbReference type="PROSITE" id="PS50968">
    <property type="entry name" value="BIOTINYL_LIPOYL"/>
    <property type="match status" value="1"/>
</dbReference>
<evidence type="ECO:0000256" key="7">
    <source>
        <dbReference type="ARBA" id="ARBA00048370"/>
    </source>
</evidence>
<dbReference type="InterPro" id="IPR011053">
    <property type="entry name" value="Single_hybrid_motif"/>
</dbReference>
<reference evidence="12 13" key="1">
    <citation type="submission" date="2020-04" db="EMBL/GenBank/DDBJ databases">
        <authorList>
            <person name="De Canck E."/>
        </authorList>
    </citation>
    <scope>NUCLEOTIDE SEQUENCE [LARGE SCALE GENOMIC DNA]</scope>
    <source>
        <strain evidence="12 13">LMG 26788</strain>
    </source>
</reference>
<dbReference type="CDD" id="cd06849">
    <property type="entry name" value="lipoyl_domain"/>
    <property type="match status" value="1"/>
</dbReference>
<organism evidence="12 13">
    <name type="scientific">Achromobacter pulmonis</name>
    <dbReference type="NCBI Taxonomy" id="1389932"/>
    <lineage>
        <taxon>Bacteria</taxon>
        <taxon>Pseudomonadati</taxon>
        <taxon>Pseudomonadota</taxon>
        <taxon>Betaproteobacteria</taxon>
        <taxon>Burkholderiales</taxon>
        <taxon>Alcaligenaceae</taxon>
        <taxon>Achromobacter</taxon>
    </lineage>
</organism>
<evidence type="ECO:0000259" key="11">
    <source>
        <dbReference type="PROSITE" id="PS51826"/>
    </source>
</evidence>
<accession>A0A6S7D9E1</accession>
<dbReference type="InterPro" id="IPR036625">
    <property type="entry name" value="E3-bd_dom_sf"/>
</dbReference>
<evidence type="ECO:0000256" key="6">
    <source>
        <dbReference type="ARBA" id="ARBA00025211"/>
    </source>
</evidence>
<dbReference type="Gene3D" id="3.30.559.10">
    <property type="entry name" value="Chloramphenicol acetyltransferase-like domain"/>
    <property type="match status" value="1"/>
</dbReference>
<dbReference type="AlphaFoldDB" id="A0A6S7D9E1"/>
<dbReference type="SUPFAM" id="SSF51230">
    <property type="entry name" value="Single hybrid motif"/>
    <property type="match status" value="1"/>
</dbReference>
<evidence type="ECO:0000256" key="1">
    <source>
        <dbReference type="ARBA" id="ARBA00007317"/>
    </source>
</evidence>
<dbReference type="Pfam" id="PF02817">
    <property type="entry name" value="E3_binding"/>
    <property type="match status" value="1"/>
</dbReference>
<dbReference type="InterPro" id="IPR006257">
    <property type="entry name" value="LAT1"/>
</dbReference>
<evidence type="ECO:0000256" key="2">
    <source>
        <dbReference type="ARBA" id="ARBA00011484"/>
    </source>
</evidence>
<dbReference type="InterPro" id="IPR004167">
    <property type="entry name" value="PSBD"/>
</dbReference>
<dbReference type="InterPro" id="IPR003016">
    <property type="entry name" value="2-oxoA_DH_lipoyl-BS"/>
</dbReference>
<dbReference type="Gene3D" id="2.40.50.100">
    <property type="match status" value="1"/>
</dbReference>
<dbReference type="PANTHER" id="PTHR23151:SF90">
    <property type="entry name" value="DIHYDROLIPOYLLYSINE-RESIDUE ACETYLTRANSFERASE COMPONENT OF PYRUVATE DEHYDROGENASE COMPLEX, MITOCHONDRIAL-RELATED"/>
    <property type="match status" value="1"/>
</dbReference>
<comment type="subunit">
    <text evidence="2">Forms a 24-polypeptide structural core with octahedral symmetry.</text>
</comment>
<dbReference type="PROSITE" id="PS51826">
    <property type="entry name" value="PSBD"/>
    <property type="match status" value="1"/>
</dbReference>
<comment type="cofactor">
    <cofactor evidence="8">
        <name>(R)-lipoate</name>
        <dbReference type="ChEBI" id="CHEBI:83088"/>
    </cofactor>
    <text evidence="8">Binds 1 lipoyl cofactor covalently.</text>
</comment>
<evidence type="ECO:0000259" key="10">
    <source>
        <dbReference type="PROSITE" id="PS50968"/>
    </source>
</evidence>
<dbReference type="GO" id="GO:0004742">
    <property type="term" value="F:dihydrolipoyllysine-residue acetyltransferase activity"/>
    <property type="evidence" value="ECO:0007669"/>
    <property type="project" value="UniProtKB-UniRule"/>
</dbReference>
<dbReference type="InterPro" id="IPR023213">
    <property type="entry name" value="CAT-like_dom_sf"/>
</dbReference>
<dbReference type="Proteomes" id="UP000494203">
    <property type="component" value="Unassembled WGS sequence"/>
</dbReference>
<dbReference type="NCBIfam" id="TIGR01349">
    <property type="entry name" value="PDHac_trf_mito"/>
    <property type="match status" value="1"/>
</dbReference>
<dbReference type="Pfam" id="PF00198">
    <property type="entry name" value="2-oxoacid_dh"/>
    <property type="match status" value="1"/>
</dbReference>
<feature type="domain" description="Lipoyl-binding" evidence="10">
    <location>
        <begin position="2"/>
        <end position="78"/>
    </location>
</feature>
<evidence type="ECO:0000256" key="3">
    <source>
        <dbReference type="ARBA" id="ARBA00022679"/>
    </source>
</evidence>